<feature type="compositionally biased region" description="Pro residues" evidence="1">
    <location>
        <begin position="63"/>
        <end position="74"/>
    </location>
</feature>
<dbReference type="PROSITE" id="PS51257">
    <property type="entry name" value="PROKAR_LIPOPROTEIN"/>
    <property type="match status" value="1"/>
</dbReference>
<dbReference type="InterPro" id="IPR009045">
    <property type="entry name" value="Zn_M74/Hedgehog-like"/>
</dbReference>
<accession>A0A919P9D9</accession>
<organism evidence="4 5">
    <name type="scientific">Cellulomonas pakistanensis</name>
    <dbReference type="NCBI Taxonomy" id="992287"/>
    <lineage>
        <taxon>Bacteria</taxon>
        <taxon>Bacillati</taxon>
        <taxon>Actinomycetota</taxon>
        <taxon>Actinomycetes</taxon>
        <taxon>Micrococcales</taxon>
        <taxon>Cellulomonadaceae</taxon>
        <taxon>Cellulomonas</taxon>
    </lineage>
</organism>
<reference evidence="4" key="1">
    <citation type="submission" date="2021-01" db="EMBL/GenBank/DDBJ databases">
        <title>Whole genome shotgun sequence of Cellulomonas pakistanensis NBRC 110800.</title>
        <authorList>
            <person name="Komaki H."/>
            <person name="Tamura T."/>
        </authorList>
    </citation>
    <scope>NUCLEOTIDE SEQUENCE</scope>
    <source>
        <strain evidence="4">NBRC 110800</strain>
    </source>
</reference>
<evidence type="ECO:0000256" key="1">
    <source>
        <dbReference type="SAM" id="MobiDB-lite"/>
    </source>
</evidence>
<feature type="chain" id="PRO_5037525317" description="Peptidase M15C domain-containing protein" evidence="2">
    <location>
        <begin position="24"/>
        <end position="281"/>
    </location>
</feature>
<dbReference type="Gene3D" id="3.30.1380.10">
    <property type="match status" value="1"/>
</dbReference>
<sequence length="281" mass="28462">MRRRRAGAAGVLLLALAACTAGGDPVPSPGRSPAGAATSAAVSPPATAAAADAGPGATAPDPAGAPDPATPPVVAPEVAWADHGAVAPDAYALGYAGAVAPITPELAARMAPSWRAGCPVPLEDLRYVTVTHRDFEGGIATGELVVHADVADGVVAVFGELFALGYPIRSMRLVDDFGGSDDASMAADNTSAFNCRPISRGTGWSEHAYGRAIDLNPVENPYVRGALVLPSEGAPFAARPDAPGVVHAGDAVVRAFAAHGWLWGGDWTSPVDYQHFSTTGR</sequence>
<evidence type="ECO:0000256" key="2">
    <source>
        <dbReference type="SAM" id="SignalP"/>
    </source>
</evidence>
<evidence type="ECO:0000259" key="3">
    <source>
        <dbReference type="Pfam" id="PF13539"/>
    </source>
</evidence>
<dbReference type="SUPFAM" id="SSF55166">
    <property type="entry name" value="Hedgehog/DD-peptidase"/>
    <property type="match status" value="1"/>
</dbReference>
<proteinExistence type="predicted"/>
<dbReference type="GO" id="GO:0008233">
    <property type="term" value="F:peptidase activity"/>
    <property type="evidence" value="ECO:0007669"/>
    <property type="project" value="InterPro"/>
</dbReference>
<comment type="caution">
    <text evidence="4">The sequence shown here is derived from an EMBL/GenBank/DDBJ whole genome shotgun (WGS) entry which is preliminary data.</text>
</comment>
<evidence type="ECO:0000313" key="5">
    <source>
        <dbReference type="Proteomes" id="UP000642125"/>
    </source>
</evidence>
<dbReference type="InterPro" id="IPR039561">
    <property type="entry name" value="Peptidase_M15C"/>
</dbReference>
<dbReference type="EMBL" id="BONO01000015">
    <property type="protein sequence ID" value="GIG36795.1"/>
    <property type="molecule type" value="Genomic_DNA"/>
</dbReference>
<feature type="signal peptide" evidence="2">
    <location>
        <begin position="1"/>
        <end position="23"/>
    </location>
</feature>
<keyword evidence="5" id="KW-1185">Reference proteome</keyword>
<dbReference type="Pfam" id="PF13539">
    <property type="entry name" value="Peptidase_M15_4"/>
    <property type="match status" value="1"/>
</dbReference>
<keyword evidence="2" id="KW-0732">Signal</keyword>
<name>A0A919P9D9_9CELL</name>
<dbReference type="AlphaFoldDB" id="A0A919P9D9"/>
<feature type="compositionally biased region" description="Low complexity" evidence="1">
    <location>
        <begin position="24"/>
        <end position="62"/>
    </location>
</feature>
<feature type="region of interest" description="Disordered" evidence="1">
    <location>
        <begin position="24"/>
        <end position="74"/>
    </location>
</feature>
<evidence type="ECO:0000313" key="4">
    <source>
        <dbReference type="EMBL" id="GIG36795.1"/>
    </source>
</evidence>
<dbReference type="Proteomes" id="UP000642125">
    <property type="component" value="Unassembled WGS sequence"/>
</dbReference>
<dbReference type="RefSeq" id="WP_239068712.1">
    <property type="nucleotide sequence ID" value="NZ_BONO01000015.1"/>
</dbReference>
<protein>
    <recommendedName>
        <fullName evidence="3">Peptidase M15C domain-containing protein</fullName>
    </recommendedName>
</protein>
<feature type="domain" description="Peptidase M15C" evidence="3">
    <location>
        <begin position="201"/>
        <end position="277"/>
    </location>
</feature>
<gene>
    <name evidence="4" type="ORF">Cpa01nite_21760</name>
</gene>